<evidence type="ECO:0000256" key="4">
    <source>
        <dbReference type="PROSITE-ProRule" id="PRU00134"/>
    </source>
</evidence>
<evidence type="ECO:0000256" key="3">
    <source>
        <dbReference type="ARBA" id="ARBA00022833"/>
    </source>
</evidence>
<protein>
    <recommendedName>
        <fullName evidence="6">MYND-type domain-containing protein</fullName>
    </recommendedName>
</protein>
<evidence type="ECO:0000313" key="7">
    <source>
        <dbReference type="EMBL" id="CAK5264094.1"/>
    </source>
</evidence>
<organism evidence="7 8">
    <name type="scientific">Mycena citricolor</name>
    <dbReference type="NCBI Taxonomy" id="2018698"/>
    <lineage>
        <taxon>Eukaryota</taxon>
        <taxon>Fungi</taxon>
        <taxon>Dikarya</taxon>
        <taxon>Basidiomycota</taxon>
        <taxon>Agaricomycotina</taxon>
        <taxon>Agaricomycetes</taxon>
        <taxon>Agaricomycetidae</taxon>
        <taxon>Agaricales</taxon>
        <taxon>Marasmiineae</taxon>
        <taxon>Mycenaceae</taxon>
        <taxon>Mycena</taxon>
    </lineage>
</organism>
<dbReference type="SUPFAM" id="SSF144232">
    <property type="entry name" value="HIT/MYND zinc finger-like"/>
    <property type="match status" value="1"/>
</dbReference>
<name>A0AAD2GXG7_9AGAR</name>
<comment type="caution">
    <text evidence="7">The sequence shown here is derived from an EMBL/GenBank/DDBJ whole genome shotgun (WGS) entry which is preliminary data.</text>
</comment>
<reference evidence="7" key="1">
    <citation type="submission" date="2023-11" db="EMBL/GenBank/DDBJ databases">
        <authorList>
            <person name="De Vega J J."/>
            <person name="De Vega J J."/>
        </authorList>
    </citation>
    <scope>NUCLEOTIDE SEQUENCE</scope>
</reference>
<sequence>MSVLEIHVSILGYREKQCDVLIRKPIPANVANNLPLLDAFAQTSTMAIGFDMKHSQRWECEQCGKPASETWLDPRPTITPAQSLVTLYMHQLCPSCHAAVETGIRDRRAKAKSEAESSSQPIDSPSSTAQIEATPGGDSHPSSKPPVPRPMAAASTCVSCKSAETSSPEYPMSRCSNCKLTRYCSAKCQTADWTRHGKICKTITEVKWLNWEDSSDPSYRMPGSFD</sequence>
<accession>A0AAD2GXG7</accession>
<dbReference type="PROSITE" id="PS50865">
    <property type="entry name" value="ZF_MYND_2"/>
    <property type="match status" value="1"/>
</dbReference>
<feature type="domain" description="MYND-type" evidence="6">
    <location>
        <begin position="157"/>
        <end position="200"/>
    </location>
</feature>
<proteinExistence type="predicted"/>
<evidence type="ECO:0000256" key="1">
    <source>
        <dbReference type="ARBA" id="ARBA00022723"/>
    </source>
</evidence>
<keyword evidence="2 4" id="KW-0863">Zinc-finger</keyword>
<evidence type="ECO:0000256" key="2">
    <source>
        <dbReference type="ARBA" id="ARBA00022771"/>
    </source>
</evidence>
<feature type="compositionally biased region" description="Low complexity" evidence="5">
    <location>
        <begin position="116"/>
        <end position="127"/>
    </location>
</feature>
<feature type="region of interest" description="Disordered" evidence="5">
    <location>
        <begin position="107"/>
        <end position="150"/>
    </location>
</feature>
<dbReference type="GO" id="GO:0008270">
    <property type="term" value="F:zinc ion binding"/>
    <property type="evidence" value="ECO:0007669"/>
    <property type="project" value="UniProtKB-KW"/>
</dbReference>
<dbReference type="AlphaFoldDB" id="A0AAD2GXG7"/>
<evidence type="ECO:0000313" key="8">
    <source>
        <dbReference type="Proteomes" id="UP001295794"/>
    </source>
</evidence>
<gene>
    <name evidence="7" type="ORF">MYCIT1_LOCUS3994</name>
</gene>
<dbReference type="InterPro" id="IPR002893">
    <property type="entry name" value="Znf_MYND"/>
</dbReference>
<dbReference type="PROSITE" id="PS01360">
    <property type="entry name" value="ZF_MYND_1"/>
    <property type="match status" value="1"/>
</dbReference>
<dbReference type="Pfam" id="PF01753">
    <property type="entry name" value="zf-MYND"/>
    <property type="match status" value="1"/>
</dbReference>
<keyword evidence="3" id="KW-0862">Zinc</keyword>
<dbReference type="Proteomes" id="UP001295794">
    <property type="component" value="Unassembled WGS sequence"/>
</dbReference>
<evidence type="ECO:0000256" key="5">
    <source>
        <dbReference type="SAM" id="MobiDB-lite"/>
    </source>
</evidence>
<keyword evidence="1" id="KW-0479">Metal-binding</keyword>
<dbReference type="Gene3D" id="6.10.140.2220">
    <property type="match status" value="1"/>
</dbReference>
<keyword evidence="8" id="KW-1185">Reference proteome</keyword>
<dbReference type="EMBL" id="CAVNYO010000048">
    <property type="protein sequence ID" value="CAK5264094.1"/>
    <property type="molecule type" value="Genomic_DNA"/>
</dbReference>
<evidence type="ECO:0000259" key="6">
    <source>
        <dbReference type="PROSITE" id="PS50865"/>
    </source>
</evidence>